<dbReference type="CDD" id="cd14797">
    <property type="entry name" value="DUF302"/>
    <property type="match status" value="1"/>
</dbReference>
<dbReference type="SUPFAM" id="SSF103247">
    <property type="entry name" value="TT1751-like"/>
    <property type="match status" value="1"/>
</dbReference>
<evidence type="ECO:0000256" key="1">
    <source>
        <dbReference type="SAM" id="SignalP"/>
    </source>
</evidence>
<feature type="signal peptide" evidence="1">
    <location>
        <begin position="1"/>
        <end position="24"/>
    </location>
</feature>
<feature type="chain" id="PRO_5042064225" description="DUF302 domain-containing protein" evidence="1">
    <location>
        <begin position="25"/>
        <end position="202"/>
    </location>
</feature>
<dbReference type="Proteomes" id="UP001295794">
    <property type="component" value="Unassembled WGS sequence"/>
</dbReference>
<accession>A0AAD2HDE6</accession>
<evidence type="ECO:0000313" key="4">
    <source>
        <dbReference type="Proteomes" id="UP001295794"/>
    </source>
</evidence>
<dbReference type="Pfam" id="PF03625">
    <property type="entry name" value="DUF302"/>
    <property type="match status" value="1"/>
</dbReference>
<feature type="domain" description="DUF302" evidence="2">
    <location>
        <begin position="120"/>
        <end position="164"/>
    </location>
</feature>
<dbReference type="Gene3D" id="3.30.310.70">
    <property type="entry name" value="TT1751-like domain"/>
    <property type="match status" value="1"/>
</dbReference>
<sequence>MLNSLSIFTRLAVVFAFCSVTVLAVTDAAPTSPTQNPVLRTLTAHTMQLVEVTTPVSYDEVTARLYALLGPLNSADVLHGATSVADLQERVGAVLGSSGFMHFIEFDHGAWHQLFYSTPTPRFKIYVFGNPLIAETMVQFDLRAGYNVPPRLMIIENGNGTKIVHHLLSSVIDMSGPANLTVAAAALDSRFAAFVNNITAAV</sequence>
<reference evidence="3" key="1">
    <citation type="submission" date="2023-11" db="EMBL/GenBank/DDBJ databases">
        <authorList>
            <person name="De Vega J J."/>
            <person name="De Vega J J."/>
        </authorList>
    </citation>
    <scope>NUCLEOTIDE SEQUENCE</scope>
</reference>
<comment type="caution">
    <text evidence="3">The sequence shown here is derived from an EMBL/GenBank/DDBJ whole genome shotgun (WGS) entry which is preliminary data.</text>
</comment>
<evidence type="ECO:0000259" key="2">
    <source>
        <dbReference type="Pfam" id="PF03625"/>
    </source>
</evidence>
<name>A0AAD2HDE6_9AGAR</name>
<keyword evidence="4" id="KW-1185">Reference proteome</keyword>
<protein>
    <recommendedName>
        <fullName evidence="2">DUF302 domain-containing protein</fullName>
    </recommendedName>
</protein>
<dbReference type="AlphaFoldDB" id="A0AAD2HDE6"/>
<keyword evidence="1" id="KW-0732">Signal</keyword>
<organism evidence="3 4">
    <name type="scientific">Mycena citricolor</name>
    <dbReference type="NCBI Taxonomy" id="2018698"/>
    <lineage>
        <taxon>Eukaryota</taxon>
        <taxon>Fungi</taxon>
        <taxon>Dikarya</taxon>
        <taxon>Basidiomycota</taxon>
        <taxon>Agaricomycotina</taxon>
        <taxon>Agaricomycetes</taxon>
        <taxon>Agaricomycetidae</taxon>
        <taxon>Agaricales</taxon>
        <taxon>Marasmiineae</taxon>
        <taxon>Mycenaceae</taxon>
        <taxon>Mycena</taxon>
    </lineage>
</organism>
<dbReference type="EMBL" id="CAVNYO010000397">
    <property type="protein sequence ID" value="CAK5273592.1"/>
    <property type="molecule type" value="Genomic_DNA"/>
</dbReference>
<proteinExistence type="predicted"/>
<evidence type="ECO:0000313" key="3">
    <source>
        <dbReference type="EMBL" id="CAK5273592.1"/>
    </source>
</evidence>
<dbReference type="InterPro" id="IPR035923">
    <property type="entry name" value="TT1751-like_sf"/>
</dbReference>
<gene>
    <name evidence="3" type="ORF">MYCIT1_LOCUS20142</name>
</gene>
<dbReference type="InterPro" id="IPR005180">
    <property type="entry name" value="DUF302"/>
</dbReference>